<dbReference type="AlphaFoldDB" id="A0A1S8KMQ5"/>
<dbReference type="EMBL" id="MUYF01000003">
    <property type="protein sequence ID" value="OOL80923.1"/>
    <property type="molecule type" value="Genomic_DNA"/>
</dbReference>
<accession>A0A1S8KMQ5</accession>
<evidence type="ECO:0000256" key="4">
    <source>
        <dbReference type="ARBA" id="ARBA00022676"/>
    </source>
</evidence>
<dbReference type="EC" id="2.4.1.21" evidence="7"/>
<dbReference type="InterPro" id="IPR013534">
    <property type="entry name" value="Starch_synth_cat_dom"/>
</dbReference>
<keyword evidence="6 7" id="KW-0320">Glycogen biosynthesis</keyword>
<dbReference type="NCBIfam" id="NF001898">
    <property type="entry name" value="PRK00654.1-1"/>
    <property type="match status" value="1"/>
</dbReference>
<dbReference type="Gene3D" id="3.40.50.2000">
    <property type="entry name" value="Glycogen Phosphorylase B"/>
    <property type="match status" value="2"/>
</dbReference>
<feature type="binding site" evidence="7">
    <location>
        <position position="15"/>
    </location>
    <ligand>
        <name>ADP-alpha-D-glucose</name>
        <dbReference type="ChEBI" id="CHEBI:57498"/>
    </ligand>
</feature>
<feature type="domain" description="Starch synthase catalytic" evidence="9">
    <location>
        <begin position="2"/>
        <end position="236"/>
    </location>
</feature>
<keyword evidence="5 7" id="KW-0808">Transferase</keyword>
<dbReference type="Proteomes" id="UP000190409">
    <property type="component" value="Unassembled WGS sequence"/>
</dbReference>
<evidence type="ECO:0000256" key="5">
    <source>
        <dbReference type="ARBA" id="ARBA00022679"/>
    </source>
</evidence>
<dbReference type="HAMAP" id="MF_00484">
    <property type="entry name" value="Glycogen_synth"/>
    <property type="match status" value="1"/>
</dbReference>
<dbReference type="CDD" id="cd03791">
    <property type="entry name" value="GT5_Glycogen_synthase_DULL1-like"/>
    <property type="match status" value="1"/>
</dbReference>
<evidence type="ECO:0000256" key="1">
    <source>
        <dbReference type="ARBA" id="ARBA00001478"/>
    </source>
</evidence>
<evidence type="ECO:0000313" key="11">
    <source>
        <dbReference type="Proteomes" id="UP000190409"/>
    </source>
</evidence>
<proteinExistence type="inferred from homology"/>
<evidence type="ECO:0000256" key="3">
    <source>
        <dbReference type="ARBA" id="ARBA00010281"/>
    </source>
</evidence>
<dbReference type="UniPathway" id="UPA00164"/>
<dbReference type="PANTHER" id="PTHR45825">
    <property type="entry name" value="GRANULE-BOUND STARCH SYNTHASE 1, CHLOROPLASTIC/AMYLOPLASTIC"/>
    <property type="match status" value="1"/>
</dbReference>
<comment type="caution">
    <text evidence="10">The sequence shown here is derived from an EMBL/GenBank/DDBJ whole genome shotgun (WGS) entry which is preliminary data.</text>
</comment>
<dbReference type="SUPFAM" id="SSF53756">
    <property type="entry name" value="UDP-Glycosyltransferase/glycogen phosphorylase"/>
    <property type="match status" value="1"/>
</dbReference>
<dbReference type="InterPro" id="IPR001296">
    <property type="entry name" value="Glyco_trans_1"/>
</dbReference>
<evidence type="ECO:0000259" key="8">
    <source>
        <dbReference type="Pfam" id="PF00534"/>
    </source>
</evidence>
<sequence length="477" mass="54438">MKVLFASAEAAPFFKSGGLGDVAGSLPKELKKQGVDIRVVLPNHGVMPEKYAQQLELVIEFTVDVGWRRQYCGIKQLVLDDVTYYFVDNLGYFNRDAVYGYEDDGERYAFFSLAIMEMMEKIDFIPDVLHANDWHTAAVTFLLRDKYHWIDAYADIKTVLSIHNLKYQGEFGESILSDWYGIGYNIYMDSGAKHYDAVNILKGGIYYADRVTTVSPTYAEEIKTPEFGHGLDGVLRDVDYKLSGILNGIDYAVNDPATDTTIQHNYDVDTINQKVKNKTYLQEKVGLPVDEEVILIGMVSRLTEQKGFRLVEIIMDALTNRRVQIILLGTGEKSIEDSFKHFDWAYDGQVRAIIDFDVKLAQEIYAGADLFLMPSAFEPCGLSQMISMRYGTLPLVHEIGGLKDTVAPYNKYDITGTGFSFNHFDWWVLLNTLDDAIGVYYNHYDNWQTIQKQAMQTDFSWQQSTQKYINLYQSIAY</sequence>
<dbReference type="NCBIfam" id="TIGR02095">
    <property type="entry name" value="glgA"/>
    <property type="match status" value="1"/>
</dbReference>
<dbReference type="PANTHER" id="PTHR45825:SF11">
    <property type="entry name" value="ALPHA AMYLASE DOMAIN-CONTAINING PROTEIN"/>
    <property type="match status" value="1"/>
</dbReference>
<feature type="domain" description="Glycosyl transferase family 1" evidence="8">
    <location>
        <begin position="287"/>
        <end position="423"/>
    </location>
</feature>
<dbReference type="GO" id="GO:0009011">
    <property type="term" value="F:alpha-1,4-glucan glucosyltransferase (ADP-glucose donor) activity"/>
    <property type="evidence" value="ECO:0007669"/>
    <property type="project" value="UniProtKB-UniRule"/>
</dbReference>
<evidence type="ECO:0000256" key="7">
    <source>
        <dbReference type="HAMAP-Rule" id="MF_00484"/>
    </source>
</evidence>
<dbReference type="InterPro" id="IPR011835">
    <property type="entry name" value="GS/SS"/>
</dbReference>
<comment type="catalytic activity">
    <reaction evidence="1 7">
        <text>[(1-&gt;4)-alpha-D-glucosyl](n) + ADP-alpha-D-glucose = [(1-&gt;4)-alpha-D-glucosyl](n+1) + ADP + H(+)</text>
        <dbReference type="Rhea" id="RHEA:18189"/>
        <dbReference type="Rhea" id="RHEA-COMP:9584"/>
        <dbReference type="Rhea" id="RHEA-COMP:9587"/>
        <dbReference type="ChEBI" id="CHEBI:15378"/>
        <dbReference type="ChEBI" id="CHEBI:15444"/>
        <dbReference type="ChEBI" id="CHEBI:57498"/>
        <dbReference type="ChEBI" id="CHEBI:456216"/>
        <dbReference type="EC" id="2.4.1.21"/>
    </reaction>
</comment>
<protein>
    <recommendedName>
        <fullName evidence="7">Glycogen synthase</fullName>
        <ecNumber evidence="7">2.4.1.21</ecNumber>
    </recommendedName>
    <alternativeName>
        <fullName evidence="7">Starch [bacterial glycogen] synthase</fullName>
    </alternativeName>
</protein>
<dbReference type="GO" id="GO:0005978">
    <property type="term" value="P:glycogen biosynthetic process"/>
    <property type="evidence" value="ECO:0007669"/>
    <property type="project" value="UniProtKB-UniRule"/>
</dbReference>
<evidence type="ECO:0000256" key="2">
    <source>
        <dbReference type="ARBA" id="ARBA00002764"/>
    </source>
</evidence>
<comment type="pathway">
    <text evidence="7">Glycan biosynthesis; glycogen biosynthesis.</text>
</comment>
<comment type="similarity">
    <text evidence="3 7">Belongs to the glycosyltransferase 1 family. Bacterial/plant glycogen synthase subfamily.</text>
</comment>
<reference evidence="10 11" key="1">
    <citation type="submission" date="2017-01" db="EMBL/GenBank/DDBJ databases">
        <title>Complete Genome Sequence of Dolosigranulum pigrum isolated from a Patient with interstitial lung disease.</title>
        <authorList>
            <person name="Mukhopadhyay R."/>
            <person name="Joaquin J."/>
            <person name="Hogue R."/>
            <person name="Fitzgerald S."/>
            <person name="Jospin G."/>
            <person name="Eisen J.A."/>
            <person name="Chaturvedi V."/>
        </authorList>
    </citation>
    <scope>NUCLEOTIDE SEQUENCE [LARGE SCALE GENOMIC DNA]</scope>
    <source>
        <strain evidence="10 11">15S00348</strain>
    </source>
</reference>
<organism evidence="10 11">
    <name type="scientific">Dolosigranulum pigrum</name>
    <dbReference type="NCBI Taxonomy" id="29394"/>
    <lineage>
        <taxon>Bacteria</taxon>
        <taxon>Bacillati</taxon>
        <taxon>Bacillota</taxon>
        <taxon>Bacilli</taxon>
        <taxon>Lactobacillales</taxon>
        <taxon>Carnobacteriaceae</taxon>
        <taxon>Dolosigranulum</taxon>
    </lineage>
</organism>
<evidence type="ECO:0000259" key="9">
    <source>
        <dbReference type="Pfam" id="PF08323"/>
    </source>
</evidence>
<keyword evidence="4 7" id="KW-0328">Glycosyltransferase</keyword>
<dbReference type="Pfam" id="PF08323">
    <property type="entry name" value="Glyco_transf_5"/>
    <property type="match status" value="1"/>
</dbReference>
<gene>
    <name evidence="7" type="primary">glgA</name>
    <name evidence="10" type="ORF">BWX42_03345</name>
</gene>
<evidence type="ECO:0000256" key="6">
    <source>
        <dbReference type="ARBA" id="ARBA00023056"/>
    </source>
</evidence>
<name>A0A1S8KMQ5_9LACT</name>
<evidence type="ECO:0000313" key="10">
    <source>
        <dbReference type="EMBL" id="OOL80923.1"/>
    </source>
</evidence>
<comment type="function">
    <text evidence="2 7">Synthesizes alpha-1,4-glucan chains using ADP-glucose.</text>
</comment>
<dbReference type="Pfam" id="PF00534">
    <property type="entry name" value="Glycos_transf_1"/>
    <property type="match status" value="1"/>
</dbReference>
<dbReference type="GO" id="GO:0004373">
    <property type="term" value="F:alpha-1,4-glucan glucosyltransferase (UDP-glucose donor) activity"/>
    <property type="evidence" value="ECO:0007669"/>
    <property type="project" value="InterPro"/>
</dbReference>